<reference evidence="2" key="1">
    <citation type="submission" date="2013-03" db="EMBL/GenBank/DDBJ databases">
        <title>Draft genome sequence of the hydrogen-ethanol-producing anaerobic alkalithermophilic Caloramator celere.</title>
        <authorList>
            <person name="Ciranna A."/>
            <person name="Larjo A."/>
            <person name="Kivisto A."/>
            <person name="Santala V."/>
            <person name="Roos C."/>
            <person name="Karp M."/>
        </authorList>
    </citation>
    <scope>NUCLEOTIDE SEQUENCE [LARGE SCALE GENOMIC DNA]</scope>
    <source>
        <strain evidence="2">DSM 8682</strain>
    </source>
</reference>
<evidence type="ECO:0000259" key="1">
    <source>
        <dbReference type="Pfam" id="PF10040"/>
    </source>
</evidence>
<proteinExistence type="predicted"/>
<name>R7RUL6_9CLOT</name>
<evidence type="ECO:0000313" key="3">
    <source>
        <dbReference type="Proteomes" id="UP000014923"/>
    </source>
</evidence>
<keyword evidence="3" id="KW-1185">Reference proteome</keyword>
<organism evidence="2 3">
    <name type="scientific">Thermobrachium celere DSM 8682</name>
    <dbReference type="NCBI Taxonomy" id="941824"/>
    <lineage>
        <taxon>Bacteria</taxon>
        <taxon>Bacillati</taxon>
        <taxon>Bacillota</taxon>
        <taxon>Clostridia</taxon>
        <taxon>Eubacteriales</taxon>
        <taxon>Clostridiaceae</taxon>
        <taxon>Thermobrachium</taxon>
    </lineage>
</organism>
<dbReference type="InterPro" id="IPR019267">
    <property type="entry name" value="CRISPR-assoc_Cas6_C"/>
</dbReference>
<dbReference type="EMBL" id="CAVN010000149">
    <property type="protein sequence ID" value="CDF59226.1"/>
    <property type="molecule type" value="Genomic_DNA"/>
</dbReference>
<comment type="caution">
    <text evidence="2">The sequence shown here is derived from an EMBL/GenBank/DDBJ whole genome shotgun (WGS) entry which is preliminary data.</text>
</comment>
<dbReference type="Pfam" id="PF10040">
    <property type="entry name" value="CRISPR_Cas6"/>
    <property type="match status" value="1"/>
</dbReference>
<dbReference type="Proteomes" id="UP000014923">
    <property type="component" value="Unassembled WGS sequence"/>
</dbReference>
<dbReference type="RefSeq" id="WP_018666487.1">
    <property type="nucleotide sequence ID" value="NZ_HF952039.1"/>
</dbReference>
<dbReference type="HOGENOM" id="CLU_968682_0_0_9"/>
<gene>
    <name evidence="2" type="ORF">TCEL_02294</name>
</gene>
<accession>R7RUL6</accession>
<feature type="domain" description="CRISPR-associated protein Cas6 C-terminal" evidence="1">
    <location>
        <begin position="139"/>
        <end position="246"/>
    </location>
</feature>
<sequence>MLKKVKFKFSLHHNNCEKKLILYGASYNILLDKLLDREEAEKIHGSSIFSLSPLYLNFNENRAEMYVATWNEEGIKLLNDIRDRLVFENMVFNFDLNGECIEFKFNSYQECSNDCFGLRMKDINNIPFSEIKDVELFINTPFFIKLVNKNYCYPDIDIICNCLKKNQFKIEGNSDEIDIKNLFPTSFYFKNIKVRYCGLDMYGCVGYIKIDITGLSLKDREVFIKQLVYSTYIGIGAKNAHGFGNINIKIDGKSVREITRG</sequence>
<evidence type="ECO:0000313" key="2">
    <source>
        <dbReference type="EMBL" id="CDF59226.1"/>
    </source>
</evidence>
<dbReference type="AlphaFoldDB" id="R7RUL6"/>
<protein>
    <recommendedName>
        <fullName evidence="1">CRISPR-associated protein Cas6 C-terminal domain-containing protein</fullName>
    </recommendedName>
</protein>
<dbReference type="Gene3D" id="3.30.70.1900">
    <property type="match status" value="1"/>
</dbReference>